<accession>A0ACB8P655</accession>
<evidence type="ECO:0000313" key="1">
    <source>
        <dbReference type="EMBL" id="KAH9805602.1"/>
    </source>
</evidence>
<dbReference type="Proteomes" id="UP000829398">
    <property type="component" value="Chromosome 1"/>
</dbReference>
<keyword evidence="2" id="KW-1185">Reference proteome</keyword>
<name>A0ACB8P655_CITSI</name>
<protein>
    <submittedName>
        <fullName evidence="1">Isoamylase 1</fullName>
    </submittedName>
</protein>
<gene>
    <name evidence="1" type="ORF">KPL71_002474</name>
</gene>
<dbReference type="EMBL" id="CM039170">
    <property type="protein sequence ID" value="KAH9805602.1"/>
    <property type="molecule type" value="Genomic_DNA"/>
</dbReference>
<evidence type="ECO:0000313" key="2">
    <source>
        <dbReference type="Proteomes" id="UP000829398"/>
    </source>
</evidence>
<sequence length="769" mass="86910">MELLQFTSSPLLHGSSKFINSPEFYKSKLSNLKKPPTTTFRCCNHPNKTSHFANSKAFENVTKNLVIRASKSAELETAVIKKPQSQRFQVSKGYPTPFGATLRDGGVNFSIFSSNAVSATLCLITLSDLQENKVTEEIALDSFANKTGDVWHVFLKGDFKDMLYGYKFDGKFSPQEGHYFDPTKIVLDPYAKAVISRAQFGVLGPDENCWPQMACLVPTPEDEFDWEGDLPLKYPQRDLIIYEVHVRGFTRHESSKSEHPDEKNSIIGLQSKGISAGHLILCRTSHFVPLVKEIKHLPPPNPQNDSSTSILFFDLSLRKDLGINCLELMPCHEFNELEYFSYNSVLGDYKVNFWGYSTINYFSPMIRYSSAGIRNCGHDAINEFKLLVKEAHKRGIEVVMDVVFNHTVEGNDKGPILSFRGVDNSVYYMLAPKGEFYNYSGCGNTFNCNHPVVRQFIVDCLRYWVTEMHVDGFRFDLASIMTRGSSLWDSVNVYGIPIEGDLLTTGTPLRSPPLIDLISNDPILRGVKLIAEAWDTGGLYQVGIFPHWGIWSEWNGKYRDIVRQFIKGTDGFAGAFAECLCGSPNLYQGVPMISMGDEYGHTKGGNNNTYCHDNDINYFRWDKKEESKSDFFRFCCLLTKFRHECESLGLSDFPTADRLQWHGHAPGLPDWSDKSRFVAFTLIDSVKGEIYVAFNASHLPVIISLPKRPGYRWEPLVDTSKPEPFDFLSSDLPAKEIAIKQYAPFLDANLYPMLSYSSIILLLSPDENA</sequence>
<organism evidence="1 2">
    <name type="scientific">Citrus sinensis</name>
    <name type="common">Sweet orange</name>
    <name type="synonym">Citrus aurantium var. sinensis</name>
    <dbReference type="NCBI Taxonomy" id="2711"/>
    <lineage>
        <taxon>Eukaryota</taxon>
        <taxon>Viridiplantae</taxon>
        <taxon>Streptophyta</taxon>
        <taxon>Embryophyta</taxon>
        <taxon>Tracheophyta</taxon>
        <taxon>Spermatophyta</taxon>
        <taxon>Magnoliopsida</taxon>
        <taxon>eudicotyledons</taxon>
        <taxon>Gunneridae</taxon>
        <taxon>Pentapetalae</taxon>
        <taxon>rosids</taxon>
        <taxon>malvids</taxon>
        <taxon>Sapindales</taxon>
        <taxon>Rutaceae</taxon>
        <taxon>Aurantioideae</taxon>
        <taxon>Citrus</taxon>
    </lineage>
</organism>
<comment type="caution">
    <text evidence="1">The sequence shown here is derived from an EMBL/GenBank/DDBJ whole genome shotgun (WGS) entry which is preliminary data.</text>
</comment>
<reference evidence="2" key="1">
    <citation type="journal article" date="2023" name="Hortic. Res.">
        <title>A chromosome-level phased genome enabling allele-level studies in sweet orange: a case study on citrus Huanglongbing tolerance.</title>
        <authorList>
            <person name="Wu B."/>
            <person name="Yu Q."/>
            <person name="Deng Z."/>
            <person name="Duan Y."/>
            <person name="Luo F."/>
            <person name="Gmitter F. Jr."/>
        </authorList>
    </citation>
    <scope>NUCLEOTIDE SEQUENCE [LARGE SCALE GENOMIC DNA]</scope>
    <source>
        <strain evidence="2">cv. Valencia</strain>
    </source>
</reference>
<proteinExistence type="predicted"/>